<proteinExistence type="inferred from homology"/>
<protein>
    <submittedName>
        <fullName evidence="4">Isomerase</fullName>
    </submittedName>
</protein>
<dbReference type="SUPFAM" id="SSF54506">
    <property type="entry name" value="Diaminopimelate epimerase-like"/>
    <property type="match status" value="1"/>
</dbReference>
<dbReference type="NCBIfam" id="TIGR00654">
    <property type="entry name" value="PhzF_family"/>
    <property type="match status" value="1"/>
</dbReference>
<dbReference type="Gene3D" id="3.10.310.10">
    <property type="entry name" value="Diaminopimelate Epimerase, Chain A, domain 1"/>
    <property type="match status" value="2"/>
</dbReference>
<keyword evidence="5" id="KW-1185">Reference proteome</keyword>
<sequence>MYHYQVIDAFTDVPFRGNPAAVFILERPYDSAWAQNVAAEFNLAETAFALPIADDTWDLRWFTPEVEVDLCGHATLATAHVLAAQGHSGPFRFATRSGILTVSETDNMLWMDFPSEPPERMEADTDIQAALGAPVLGAWKGATGDILVELPDEHTVRMLQPNLEKIASIPARGVIVTAPATDEHDFISRFFAPAVGVPEDPVTGSAHTVLAPFWAERLNRSHLRGFQSSRRGGTVHIRIEKPGRVLLGGNAVSVMAGTFNA</sequence>
<evidence type="ECO:0000313" key="4">
    <source>
        <dbReference type="EMBL" id="GGC72089.1"/>
    </source>
</evidence>
<dbReference type="RefSeq" id="WP_188675801.1">
    <property type="nucleotide sequence ID" value="NZ_BMJH01000003.1"/>
</dbReference>
<dbReference type="GO" id="GO:0016853">
    <property type="term" value="F:isomerase activity"/>
    <property type="evidence" value="ECO:0007669"/>
    <property type="project" value="UniProtKB-KW"/>
</dbReference>
<reference evidence="4" key="2">
    <citation type="submission" date="2020-09" db="EMBL/GenBank/DDBJ databases">
        <authorList>
            <person name="Sun Q."/>
            <person name="Zhou Y."/>
        </authorList>
    </citation>
    <scope>NUCLEOTIDE SEQUENCE</scope>
    <source>
        <strain evidence="4">CGMCC 1.15478</strain>
    </source>
</reference>
<reference evidence="4" key="1">
    <citation type="journal article" date="2014" name="Int. J. Syst. Evol. Microbiol.">
        <title>Complete genome sequence of Corynebacterium casei LMG S-19264T (=DSM 44701T), isolated from a smear-ripened cheese.</title>
        <authorList>
            <consortium name="US DOE Joint Genome Institute (JGI-PGF)"/>
            <person name="Walter F."/>
            <person name="Albersmeier A."/>
            <person name="Kalinowski J."/>
            <person name="Ruckert C."/>
        </authorList>
    </citation>
    <scope>NUCLEOTIDE SEQUENCE</scope>
    <source>
        <strain evidence="4">CGMCC 1.15478</strain>
    </source>
</reference>
<feature type="active site" evidence="3">
    <location>
        <position position="45"/>
    </location>
</feature>
<dbReference type="GO" id="GO:0005737">
    <property type="term" value="C:cytoplasm"/>
    <property type="evidence" value="ECO:0007669"/>
    <property type="project" value="TreeGrafter"/>
</dbReference>
<dbReference type="PIRSF" id="PIRSF016184">
    <property type="entry name" value="PhzC_PhzF"/>
    <property type="match status" value="1"/>
</dbReference>
<name>A0A916UGC2_9ACTN</name>
<dbReference type="Proteomes" id="UP000641514">
    <property type="component" value="Unassembled WGS sequence"/>
</dbReference>
<dbReference type="Pfam" id="PF02567">
    <property type="entry name" value="PhzC-PhzF"/>
    <property type="match status" value="1"/>
</dbReference>
<comment type="similarity">
    <text evidence="1">Belongs to the PhzF family.</text>
</comment>
<accession>A0A916UGC2</accession>
<evidence type="ECO:0000256" key="1">
    <source>
        <dbReference type="ARBA" id="ARBA00008270"/>
    </source>
</evidence>
<keyword evidence="2 4" id="KW-0413">Isomerase</keyword>
<dbReference type="PANTHER" id="PTHR13774:SF17">
    <property type="entry name" value="PHENAZINE BIOSYNTHESIS-LIKE DOMAIN-CONTAINING PROTEIN"/>
    <property type="match status" value="1"/>
</dbReference>
<evidence type="ECO:0000256" key="3">
    <source>
        <dbReference type="PIRSR" id="PIRSR016184-1"/>
    </source>
</evidence>
<evidence type="ECO:0000313" key="5">
    <source>
        <dbReference type="Proteomes" id="UP000641514"/>
    </source>
</evidence>
<dbReference type="InterPro" id="IPR003719">
    <property type="entry name" value="Phenazine_PhzF-like"/>
</dbReference>
<evidence type="ECO:0000256" key="2">
    <source>
        <dbReference type="ARBA" id="ARBA00023235"/>
    </source>
</evidence>
<dbReference type="AlphaFoldDB" id="A0A916UGC2"/>
<comment type="caution">
    <text evidence="4">The sequence shown here is derived from an EMBL/GenBank/DDBJ whole genome shotgun (WGS) entry which is preliminary data.</text>
</comment>
<organism evidence="4 5">
    <name type="scientific">Hoyosella rhizosphaerae</name>
    <dbReference type="NCBI Taxonomy" id="1755582"/>
    <lineage>
        <taxon>Bacteria</taxon>
        <taxon>Bacillati</taxon>
        <taxon>Actinomycetota</taxon>
        <taxon>Actinomycetes</taxon>
        <taxon>Mycobacteriales</taxon>
        <taxon>Hoyosellaceae</taxon>
        <taxon>Hoyosella</taxon>
    </lineage>
</organism>
<dbReference type="PANTHER" id="PTHR13774">
    <property type="entry name" value="PHENAZINE BIOSYNTHESIS PROTEIN"/>
    <property type="match status" value="1"/>
</dbReference>
<dbReference type="EMBL" id="BMJH01000003">
    <property type="protein sequence ID" value="GGC72089.1"/>
    <property type="molecule type" value="Genomic_DNA"/>
</dbReference>
<gene>
    <name evidence="4" type="ORF">GCM10011410_26390</name>
</gene>